<keyword evidence="2" id="KW-1185">Reference proteome</keyword>
<gene>
    <name evidence="1" type="ORF">CRI94_15420</name>
</gene>
<proteinExistence type="predicted"/>
<accession>A0A2A8CUJ0</accession>
<evidence type="ECO:0000313" key="1">
    <source>
        <dbReference type="EMBL" id="PEN11423.1"/>
    </source>
</evidence>
<evidence type="ECO:0000313" key="2">
    <source>
        <dbReference type="Proteomes" id="UP000220102"/>
    </source>
</evidence>
<organism evidence="1 2">
    <name type="scientific">Longibacter salinarum</name>
    <dbReference type="NCBI Taxonomy" id="1850348"/>
    <lineage>
        <taxon>Bacteria</taxon>
        <taxon>Pseudomonadati</taxon>
        <taxon>Rhodothermota</taxon>
        <taxon>Rhodothermia</taxon>
        <taxon>Rhodothermales</taxon>
        <taxon>Salisaetaceae</taxon>
        <taxon>Longibacter</taxon>
    </lineage>
</organism>
<sequence>MRVPIYMAPRIAIMFFLILLIAETPSLAQVSVIPPDPPEVEFLQNKTDEFTGERIVQTKPVDVVVEEQAKPVIRNASVSIFHNDGTRSIVLSTRSSTWALLNVEKAYFLVDGERHEGKVVQAGTETRGPGVGEQNAIMLKPETVKKIVDAETVRMKIGRYVLDVSSAVDKEMDAVVDITE</sequence>
<dbReference type="Proteomes" id="UP000220102">
    <property type="component" value="Unassembled WGS sequence"/>
</dbReference>
<comment type="caution">
    <text evidence="1">The sequence shown here is derived from an EMBL/GenBank/DDBJ whole genome shotgun (WGS) entry which is preliminary data.</text>
</comment>
<dbReference type="EMBL" id="PDEQ01000009">
    <property type="protein sequence ID" value="PEN11423.1"/>
    <property type="molecule type" value="Genomic_DNA"/>
</dbReference>
<protein>
    <submittedName>
        <fullName evidence="1">Uncharacterized protein</fullName>
    </submittedName>
</protein>
<dbReference type="AlphaFoldDB" id="A0A2A8CUJ0"/>
<name>A0A2A8CUJ0_9BACT</name>
<reference evidence="1 2" key="1">
    <citation type="submission" date="2017-10" db="EMBL/GenBank/DDBJ databases">
        <title>Draft genome of Longibacter Salinarum.</title>
        <authorList>
            <person name="Goh K.M."/>
            <person name="Shamsir M.S."/>
            <person name="Lim S.W."/>
        </authorList>
    </citation>
    <scope>NUCLEOTIDE SEQUENCE [LARGE SCALE GENOMIC DNA]</scope>
    <source>
        <strain evidence="1 2">KCTC 52045</strain>
    </source>
</reference>